<name>A0A1N6J074_9FLAO</name>
<proteinExistence type="predicted"/>
<dbReference type="Gene3D" id="2.60.40.10">
    <property type="entry name" value="Immunoglobulins"/>
    <property type="match status" value="3"/>
</dbReference>
<evidence type="ECO:0000313" key="3">
    <source>
        <dbReference type="Proteomes" id="UP000185207"/>
    </source>
</evidence>
<evidence type="ECO:0000313" key="2">
    <source>
        <dbReference type="EMBL" id="SIO37631.1"/>
    </source>
</evidence>
<dbReference type="EMBL" id="FSRK01000002">
    <property type="protein sequence ID" value="SIO37631.1"/>
    <property type="molecule type" value="Genomic_DNA"/>
</dbReference>
<evidence type="ECO:0000256" key="1">
    <source>
        <dbReference type="SAM" id="SignalP"/>
    </source>
</evidence>
<feature type="chain" id="PRO_5012230024" description="SprB repeat-containing protein" evidence="1">
    <location>
        <begin position="24"/>
        <end position="804"/>
    </location>
</feature>
<dbReference type="AlphaFoldDB" id="A0A1N6J074"/>
<accession>A0A1N6J074</accession>
<organism evidence="2 3">
    <name type="scientific">Epilithonimonas zeae</name>
    <dbReference type="NCBI Taxonomy" id="1416779"/>
    <lineage>
        <taxon>Bacteria</taxon>
        <taxon>Pseudomonadati</taxon>
        <taxon>Bacteroidota</taxon>
        <taxon>Flavobacteriia</taxon>
        <taxon>Flavobacteriales</taxon>
        <taxon>Weeksellaceae</taxon>
        <taxon>Chryseobacterium group</taxon>
        <taxon>Epilithonimonas</taxon>
    </lineage>
</organism>
<dbReference type="STRING" id="1416779.SAMN05444409_3175"/>
<reference evidence="3" key="1">
    <citation type="submission" date="2016-11" db="EMBL/GenBank/DDBJ databases">
        <authorList>
            <person name="Varghese N."/>
            <person name="Submissions S."/>
        </authorList>
    </citation>
    <scope>NUCLEOTIDE SEQUENCE [LARGE SCALE GENOMIC DNA]</scope>
    <source>
        <strain evidence="3">DSM 27623</strain>
    </source>
</reference>
<sequence>MKFFNTYILFFVFLLVGSSMTSAQNCSVNAGGTATICGTSYTLQGTRTGSPVGNPTWSVVSKPSGAPDPVISNVNALTPTVTGMTYPGNYVFQISQVCNLGTSTSQVTILAPGDASTFTAGPDITNVNATVGTVNLNGVVPAGYTAQWSAYNIYTYERTSGTKVNNNATFGSPTSGATTFSLTKKADHNEDPAYIVTLRITSNTNPNCFYEDTAVVRFIPNPQLIIPSRSECLSATGATFINLSSTSPIFNTTTAGAAGNPTYGTSIAMTVNSQPSGGNITYWRIFDGALYFTGATTPGVYKFYLTITNASGTYVTPEITYTITGITPKPVSFLVASEPDQMTSYFNANSGGEVQCGMAGSTTPITFGYRLDSSDPVTNISTVLVSGVIPPGGAPGFTTSGAGTANRSVTVTPPSGGWRVGTYRFTVYTSNGSCIGATQYYYIHISDGARPNVSVNNTVVCYPGSGVVTATVQLPTVYKGVVNSSYFQDFGGKYDFTTVSVPNGAASPTFEASNLRSFTSTSTVIGNLTKAGVYTFKIKLVPSVGGIGAFLDKEYACSGTSLEGTFTITVAPQINSNAGSDQDVICNTAVSLVGNDPSSGTGTWSVISSPAGTSPVFSNASSPETSVSALSAAGTYTFRWTITTGDCVSTDDVNVTIQACLTISGTVFNDANGNTVIDSGEAGTSAGGSYIYLVDSSGIIANSTPVNSNGTYTINVGANSNYTLQLSPNVYPIGTNTATTPINHNIAGWVTTGENKNNNTGSGDGTPDGTLSATVTNASFTNYNFGLKACAAGTTPPIFDQRTN</sequence>
<keyword evidence="3" id="KW-1185">Reference proteome</keyword>
<keyword evidence="1" id="KW-0732">Signal</keyword>
<feature type="signal peptide" evidence="1">
    <location>
        <begin position="1"/>
        <end position="23"/>
    </location>
</feature>
<dbReference type="Proteomes" id="UP000185207">
    <property type="component" value="Unassembled WGS sequence"/>
</dbReference>
<gene>
    <name evidence="2" type="ORF">SAMN05444409_3175</name>
</gene>
<dbReference type="InterPro" id="IPR013783">
    <property type="entry name" value="Ig-like_fold"/>
</dbReference>
<protein>
    <recommendedName>
        <fullName evidence="4">SprB repeat-containing protein</fullName>
    </recommendedName>
</protein>
<evidence type="ECO:0008006" key="4">
    <source>
        <dbReference type="Google" id="ProtNLM"/>
    </source>
</evidence>